<reference evidence="2" key="1">
    <citation type="journal article" date="2014" name="Int. J. Syst. Evol. Microbiol.">
        <title>Complete genome sequence of Corynebacterium casei LMG S-19264T (=DSM 44701T), isolated from a smear-ripened cheese.</title>
        <authorList>
            <consortium name="US DOE Joint Genome Institute (JGI-PGF)"/>
            <person name="Walter F."/>
            <person name="Albersmeier A."/>
            <person name="Kalinowski J."/>
            <person name="Ruckert C."/>
        </authorList>
    </citation>
    <scope>NUCLEOTIDE SEQUENCE</scope>
    <source>
        <strain evidence="2">JCM 18487</strain>
    </source>
</reference>
<dbReference type="EMBL" id="BMOY01000033">
    <property type="protein sequence ID" value="GGJ10444.1"/>
    <property type="molecule type" value="Genomic_DNA"/>
</dbReference>
<protein>
    <recommendedName>
        <fullName evidence="1">CdiI immunity protein domain-containing protein</fullName>
    </recommendedName>
</protein>
<evidence type="ECO:0000313" key="3">
    <source>
        <dbReference type="Proteomes" id="UP000637695"/>
    </source>
</evidence>
<dbReference type="AlphaFoldDB" id="A0A917KGH7"/>
<proteinExistence type="predicted"/>
<dbReference type="Pfam" id="PF18593">
    <property type="entry name" value="CdiI_2"/>
    <property type="match status" value="1"/>
</dbReference>
<reference evidence="2" key="2">
    <citation type="submission" date="2020-09" db="EMBL/GenBank/DDBJ databases">
        <authorList>
            <person name="Sun Q."/>
            <person name="Ohkuma M."/>
        </authorList>
    </citation>
    <scope>NUCLEOTIDE SEQUENCE</scope>
    <source>
        <strain evidence="2">JCM 18487</strain>
    </source>
</reference>
<dbReference type="Proteomes" id="UP000637695">
    <property type="component" value="Unassembled WGS sequence"/>
</dbReference>
<keyword evidence="3" id="KW-1185">Reference proteome</keyword>
<evidence type="ECO:0000259" key="1">
    <source>
        <dbReference type="Pfam" id="PF18593"/>
    </source>
</evidence>
<comment type="caution">
    <text evidence="2">The sequence shown here is derived from an EMBL/GenBank/DDBJ whole genome shotgun (WGS) entry which is preliminary data.</text>
</comment>
<accession>A0A917KGH7</accession>
<name>A0A917KGH7_9BACL</name>
<dbReference type="InterPro" id="IPR041129">
    <property type="entry name" value="CdiI_2"/>
</dbReference>
<organism evidence="2 3">
    <name type="scientific">Alicyclobacillus cellulosilyticus</name>
    <dbReference type="NCBI Taxonomy" id="1003997"/>
    <lineage>
        <taxon>Bacteria</taxon>
        <taxon>Bacillati</taxon>
        <taxon>Bacillota</taxon>
        <taxon>Bacilli</taxon>
        <taxon>Bacillales</taxon>
        <taxon>Alicyclobacillaceae</taxon>
        <taxon>Alicyclobacillus</taxon>
    </lineage>
</organism>
<sequence>MRSHLQYGEVINLIMENLNHLKDFLVGYWHMDVESTESGLKDVFKEMDKDAIQKMVLLIDRFLGSTDIDEDKIKFIEYCTDVYYPDMEPIQWLKHIREKLYDYVVRH</sequence>
<feature type="domain" description="CdiI immunity protein" evidence="1">
    <location>
        <begin position="18"/>
        <end position="100"/>
    </location>
</feature>
<gene>
    <name evidence="2" type="ORF">GCM10010885_19580</name>
</gene>
<evidence type="ECO:0000313" key="2">
    <source>
        <dbReference type="EMBL" id="GGJ10444.1"/>
    </source>
</evidence>